<feature type="domain" description="TamA POTRA" evidence="6">
    <location>
        <begin position="34"/>
        <end position="106"/>
    </location>
</feature>
<evidence type="ECO:0000259" key="6">
    <source>
        <dbReference type="Pfam" id="PF17243"/>
    </source>
</evidence>
<evidence type="ECO:0000259" key="5">
    <source>
        <dbReference type="Pfam" id="PF07244"/>
    </source>
</evidence>
<protein>
    <submittedName>
        <fullName evidence="7">Autotransporter assembly complex family protein</fullName>
    </submittedName>
</protein>
<feature type="signal peptide" evidence="3">
    <location>
        <begin position="1"/>
        <end position="25"/>
    </location>
</feature>
<dbReference type="Gene3D" id="2.40.160.50">
    <property type="entry name" value="membrane protein fhac: a member of the omp85/tpsb transporter family"/>
    <property type="match status" value="1"/>
</dbReference>
<dbReference type="InterPro" id="IPR035243">
    <property type="entry name" value="TamA_POTRA_Dom_1"/>
</dbReference>
<reference evidence="8" key="1">
    <citation type="journal article" date="2019" name="Int. J. Syst. Evol. Microbiol.">
        <title>The Global Catalogue of Microorganisms (GCM) 10K type strain sequencing project: providing services to taxonomists for standard genome sequencing and annotation.</title>
        <authorList>
            <consortium name="The Broad Institute Genomics Platform"/>
            <consortium name="The Broad Institute Genome Sequencing Center for Infectious Disease"/>
            <person name="Wu L."/>
            <person name="Ma J."/>
        </authorList>
    </citation>
    <scope>NUCLEOTIDE SEQUENCE [LARGE SCALE GENOMIC DNA]</scope>
    <source>
        <strain evidence="8">CGMCC 1.10759</strain>
    </source>
</reference>
<dbReference type="Gene3D" id="3.10.20.310">
    <property type="entry name" value="membrane protein fhac"/>
    <property type="match status" value="3"/>
</dbReference>
<dbReference type="Pfam" id="PF01103">
    <property type="entry name" value="Omp85"/>
    <property type="match status" value="1"/>
</dbReference>
<dbReference type="InterPro" id="IPR000184">
    <property type="entry name" value="Bac_surfAg_D15"/>
</dbReference>
<feature type="domain" description="Bacterial surface antigen (D15)" evidence="4">
    <location>
        <begin position="384"/>
        <end position="566"/>
    </location>
</feature>
<gene>
    <name evidence="7" type="ORF">ACFPN2_13000</name>
</gene>
<dbReference type="InterPro" id="IPR010827">
    <property type="entry name" value="BamA/TamA_POTRA"/>
</dbReference>
<name>A0ABV8SRA3_9GAMM</name>
<keyword evidence="8" id="KW-1185">Reference proteome</keyword>
<keyword evidence="3" id="KW-0732">Signal</keyword>
<evidence type="ECO:0000259" key="4">
    <source>
        <dbReference type="Pfam" id="PF01103"/>
    </source>
</evidence>
<dbReference type="Proteomes" id="UP001595904">
    <property type="component" value="Unassembled WGS sequence"/>
</dbReference>
<comment type="caution">
    <text evidence="7">The sequence shown here is derived from an EMBL/GenBank/DDBJ whole genome shotgun (WGS) entry which is preliminary data.</text>
</comment>
<sequence length="581" mass="64736">MTARLRAMATGVLAAALLLPLQAHAKIEIAIPEVSDAIQTNVRAFLSLTRYAERDDVTDEVMSRLQRRIVAETRQALEPLGFYDPKISYDVKHDGGTWKVTIHIEPGRPVRLSEVNVSATGPGANDRAIRELIEAEELKPGLRLNHGTYERVKGNLVRVAKNEGYLDAKLTRHDLVIDRFERRATVDLEADTGERYLFGDIDIAQDVITDEAMRRLLRMHPGDPYTLDTLLRTQYVLDDTQYFSVVDIESGDPDPATRTVPIKVTAEPGRKHRYAASIGYGTDTKVRGKFTWDNRRVNEDGHKFKLELLGSSIVTDLTGRYIIPVMDIALEKLEFTGTLRDEELGDTRSKRAEVGAGLTQVLGRWQRVLKISLAEEETIEANNDSSTNFYIVPSVTYSTLPSYITGGRRRPYFFSAELRGSPETLGSDASFLQLRLKGERIFNLSELWHLHLRSELGITRIAAAADLPASQRFFAGGEGSVRGFALNELSPKDEQGRTEGGRNLATGTVEFVRDLPRNFGVATFFDIGNAFNEFTDPMLERSAGVGVRYNIAVASFGVDVAQALSESGRTPRVHLYIATQF</sequence>
<accession>A0ABV8SRA3</accession>
<organism evidence="7 8">
    <name type="scientific">Steroidobacter flavus</name>
    <dbReference type="NCBI Taxonomy" id="1842136"/>
    <lineage>
        <taxon>Bacteria</taxon>
        <taxon>Pseudomonadati</taxon>
        <taxon>Pseudomonadota</taxon>
        <taxon>Gammaproteobacteria</taxon>
        <taxon>Steroidobacterales</taxon>
        <taxon>Steroidobacteraceae</taxon>
        <taxon>Steroidobacter</taxon>
    </lineage>
</organism>
<evidence type="ECO:0000313" key="8">
    <source>
        <dbReference type="Proteomes" id="UP001595904"/>
    </source>
</evidence>
<keyword evidence="2" id="KW-0472">Membrane</keyword>
<feature type="domain" description="POTRA" evidence="5">
    <location>
        <begin position="196"/>
        <end position="265"/>
    </location>
</feature>
<dbReference type="Pfam" id="PF17243">
    <property type="entry name" value="POTRA_TamA_1"/>
    <property type="match status" value="1"/>
</dbReference>
<proteinExistence type="predicted"/>
<dbReference type="EMBL" id="JBHSDU010000003">
    <property type="protein sequence ID" value="MFC4310001.1"/>
    <property type="molecule type" value="Genomic_DNA"/>
</dbReference>
<evidence type="ECO:0000256" key="2">
    <source>
        <dbReference type="ARBA" id="ARBA00023136"/>
    </source>
</evidence>
<evidence type="ECO:0000256" key="3">
    <source>
        <dbReference type="SAM" id="SignalP"/>
    </source>
</evidence>
<feature type="chain" id="PRO_5045927356" evidence="3">
    <location>
        <begin position="26"/>
        <end position="581"/>
    </location>
</feature>
<comment type="subcellular location">
    <subcellularLocation>
        <location evidence="1">Membrane</location>
    </subcellularLocation>
</comment>
<evidence type="ECO:0000256" key="1">
    <source>
        <dbReference type="ARBA" id="ARBA00004370"/>
    </source>
</evidence>
<evidence type="ECO:0000313" key="7">
    <source>
        <dbReference type="EMBL" id="MFC4310001.1"/>
    </source>
</evidence>
<dbReference type="Pfam" id="PF07244">
    <property type="entry name" value="POTRA"/>
    <property type="match status" value="1"/>
</dbReference>